<dbReference type="AlphaFoldDB" id="A0A4P6UR73"/>
<reference evidence="2 3" key="1">
    <citation type="submission" date="2019-02" db="EMBL/GenBank/DDBJ databases">
        <title>Ureibacillus thermophilus.</title>
        <authorList>
            <person name="Sunny J.S."/>
            <person name="Natarajan A."/>
            <person name="Saleena L.M."/>
        </authorList>
    </citation>
    <scope>NUCLEOTIDE SEQUENCE [LARGE SCALE GENOMIC DNA]</scope>
    <source>
        <strain evidence="2 3">LM102</strain>
    </source>
</reference>
<keyword evidence="3" id="KW-1185">Reference proteome</keyword>
<proteinExistence type="predicted"/>
<evidence type="ECO:0000313" key="2">
    <source>
        <dbReference type="EMBL" id="QBK25759.1"/>
    </source>
</evidence>
<protein>
    <submittedName>
        <fullName evidence="2">Uncharacterized protein</fullName>
    </submittedName>
</protein>
<feature type="region of interest" description="Disordered" evidence="1">
    <location>
        <begin position="24"/>
        <end position="44"/>
    </location>
</feature>
<accession>A0A4P6UR73</accession>
<dbReference type="RefSeq" id="WP_208649456.1">
    <property type="nucleotide sequence ID" value="NZ_CP036528.1"/>
</dbReference>
<dbReference type="EMBL" id="CP036528">
    <property type="protein sequence ID" value="QBK25759.1"/>
    <property type="molecule type" value="Genomic_DNA"/>
</dbReference>
<dbReference type="KEGG" id="uth:DKZ56_07705"/>
<gene>
    <name evidence="2" type="ORF">DKZ56_07705</name>
</gene>
<evidence type="ECO:0000313" key="3">
    <source>
        <dbReference type="Proteomes" id="UP000291151"/>
    </source>
</evidence>
<dbReference type="Proteomes" id="UP000291151">
    <property type="component" value="Chromosome"/>
</dbReference>
<name>A0A4P6UR73_9BACL</name>
<sequence>MRKIIAKVKNLIAKGKIFPIQKEDNRQLSGDNRHIEEDNRQSEELNRQFNCTKKGCIESIPF</sequence>
<evidence type="ECO:0000256" key="1">
    <source>
        <dbReference type="SAM" id="MobiDB-lite"/>
    </source>
</evidence>
<organism evidence="2 3">
    <name type="scientific">Ureibacillus thermophilus</name>
    <dbReference type="NCBI Taxonomy" id="367743"/>
    <lineage>
        <taxon>Bacteria</taxon>
        <taxon>Bacillati</taxon>
        <taxon>Bacillota</taxon>
        <taxon>Bacilli</taxon>
        <taxon>Bacillales</taxon>
        <taxon>Caryophanaceae</taxon>
        <taxon>Ureibacillus</taxon>
    </lineage>
</organism>